<name>A0A7J6S9S4_PEROL</name>
<feature type="compositionally biased region" description="Basic residues" evidence="1">
    <location>
        <begin position="61"/>
        <end position="72"/>
    </location>
</feature>
<evidence type="ECO:0000256" key="1">
    <source>
        <dbReference type="SAM" id="MobiDB-lite"/>
    </source>
</evidence>
<feature type="region of interest" description="Disordered" evidence="1">
    <location>
        <begin position="39"/>
        <end position="87"/>
    </location>
</feature>
<feature type="non-terminal residue" evidence="2">
    <location>
        <position position="1"/>
    </location>
</feature>
<sequence length="237" mass="26032">LPPTFLTISVSKSASGYIDQHNLIRVTAGFTLVPPWSSDESVAPPLVPPSPEMPPEDRRKLTERRRGFRRGGKGSLAERLAHGMPPGGSLDLGTSKHGRLSLFPFPPMAPLPQEAVPVRHSAALPLFAVVPFLRSSEAASLYEAFGEPIEQMPLVHLVDPPNDLLLTWQDLQLLQTLSVQEDQLINFNYCTLPSLTSITIWPSYGSESKLDLCPTLGRFLTPKLKILNLKGFCCDTI</sequence>
<comment type="caution">
    <text evidence="2">The sequence shown here is derived from an EMBL/GenBank/DDBJ whole genome shotgun (WGS) entry which is preliminary data.</text>
</comment>
<dbReference type="AlphaFoldDB" id="A0A7J6S9S4"/>
<dbReference type="Proteomes" id="UP000574390">
    <property type="component" value="Unassembled WGS sequence"/>
</dbReference>
<reference evidence="2 3" key="1">
    <citation type="submission" date="2020-04" db="EMBL/GenBank/DDBJ databases">
        <title>Perkinsus olseni comparative genomics.</title>
        <authorList>
            <person name="Bogema D.R."/>
        </authorList>
    </citation>
    <scope>NUCLEOTIDE SEQUENCE [LARGE SCALE GENOMIC DNA]</scope>
    <source>
        <strain evidence="2">ATCC PRA-205</strain>
    </source>
</reference>
<proteinExistence type="predicted"/>
<gene>
    <name evidence="2" type="ORF">FOZ62_001953</name>
</gene>
<accession>A0A7J6S9S4</accession>
<dbReference type="EMBL" id="JABANM010016403">
    <property type="protein sequence ID" value="KAF4729501.1"/>
    <property type="molecule type" value="Genomic_DNA"/>
</dbReference>
<organism evidence="2 3">
    <name type="scientific">Perkinsus olseni</name>
    <name type="common">Perkinsus atlanticus</name>
    <dbReference type="NCBI Taxonomy" id="32597"/>
    <lineage>
        <taxon>Eukaryota</taxon>
        <taxon>Sar</taxon>
        <taxon>Alveolata</taxon>
        <taxon>Perkinsozoa</taxon>
        <taxon>Perkinsea</taxon>
        <taxon>Perkinsida</taxon>
        <taxon>Perkinsidae</taxon>
        <taxon>Perkinsus</taxon>
    </lineage>
</organism>
<evidence type="ECO:0000313" key="3">
    <source>
        <dbReference type="Proteomes" id="UP000574390"/>
    </source>
</evidence>
<protein>
    <submittedName>
        <fullName evidence="2">Uncharacterized protein</fullName>
    </submittedName>
</protein>
<evidence type="ECO:0000313" key="2">
    <source>
        <dbReference type="EMBL" id="KAF4729501.1"/>
    </source>
</evidence>
<feature type="non-terminal residue" evidence="2">
    <location>
        <position position="237"/>
    </location>
</feature>